<dbReference type="AlphaFoldDB" id="A0A644XPU3"/>
<organism evidence="1">
    <name type="scientific">bioreactor metagenome</name>
    <dbReference type="NCBI Taxonomy" id="1076179"/>
    <lineage>
        <taxon>unclassified sequences</taxon>
        <taxon>metagenomes</taxon>
        <taxon>ecological metagenomes</taxon>
    </lineage>
</organism>
<name>A0A644XPU3_9ZZZZ</name>
<sequence length="411" mass="48909">MEETKRINLECSELWWKSDKKLNLDIKKYTAEEKKIKENRLDNYIDLIIEKVKNFPKEDDERILWKAEINKIIDDFIYSEKDTFKLGILNEEFKENFFDSTKTFIRKAKEFDKNLNYVDIGQAMRNVWIINLLQASFDEKVEFSKAIFGYSMLYPYTDNYLDDIKIDINEKKDFNHNLKKKLKGEVIESKNEYEKLVYKLVEYIEKTFERNKYNKLYEALLLIHEGQIKSLNQQEYISVPYENNILEISIEKGGSSVLVDGFLTKGKLNKDEISFCIFYGFLLQLADDLQDVKIDIANNHTTIMSQLASRYKLDTIANKLINFTLTVLNDSTCFKGRNIMELKELIKINCIMLILFSVILSKEFFSIEYIKSIEEYLPFSIKYIEKIKYKLRKKVRKLKFEDALNYILDIK</sequence>
<evidence type="ECO:0000313" key="1">
    <source>
        <dbReference type="EMBL" id="MPM18222.1"/>
    </source>
</evidence>
<protein>
    <submittedName>
        <fullName evidence="1">Uncharacterized protein</fullName>
    </submittedName>
</protein>
<gene>
    <name evidence="1" type="ORF">SDC9_64628</name>
</gene>
<dbReference type="EMBL" id="VSSQ01002942">
    <property type="protein sequence ID" value="MPM18222.1"/>
    <property type="molecule type" value="Genomic_DNA"/>
</dbReference>
<accession>A0A644XPU3</accession>
<comment type="caution">
    <text evidence="1">The sequence shown here is derived from an EMBL/GenBank/DDBJ whole genome shotgun (WGS) entry which is preliminary data.</text>
</comment>
<reference evidence="1" key="1">
    <citation type="submission" date="2019-08" db="EMBL/GenBank/DDBJ databases">
        <authorList>
            <person name="Kucharzyk K."/>
            <person name="Murdoch R.W."/>
            <person name="Higgins S."/>
            <person name="Loffler F."/>
        </authorList>
    </citation>
    <scope>NUCLEOTIDE SEQUENCE</scope>
</reference>
<proteinExistence type="predicted"/>